<gene>
    <name evidence="2" type="ORF">B1A_01168</name>
</gene>
<dbReference type="SUPFAM" id="SSF53720">
    <property type="entry name" value="ALDH-like"/>
    <property type="match status" value="1"/>
</dbReference>
<reference evidence="2" key="1">
    <citation type="submission" date="2013-08" db="EMBL/GenBank/DDBJ databases">
        <authorList>
            <person name="Mendez C."/>
            <person name="Richter M."/>
            <person name="Ferrer M."/>
            <person name="Sanchez J."/>
        </authorList>
    </citation>
    <scope>NUCLEOTIDE SEQUENCE</scope>
</reference>
<dbReference type="PANTHER" id="PTHR43866:SF4">
    <property type="entry name" value="MALONATE-SEMIALDEHYDE DEHYDROGENASE"/>
    <property type="match status" value="1"/>
</dbReference>
<dbReference type="Gene3D" id="3.40.605.10">
    <property type="entry name" value="Aldehyde Dehydrogenase, Chain A, domain 1"/>
    <property type="match status" value="1"/>
</dbReference>
<dbReference type="Gene3D" id="3.40.309.10">
    <property type="entry name" value="Aldehyde Dehydrogenase, Chain A, domain 2"/>
    <property type="match status" value="1"/>
</dbReference>
<feature type="domain" description="Aldehyde dehydrogenase" evidence="1">
    <location>
        <begin position="10"/>
        <end position="212"/>
    </location>
</feature>
<dbReference type="GO" id="GO:0006574">
    <property type="term" value="P:L-valine catabolic process"/>
    <property type="evidence" value="ECO:0007669"/>
    <property type="project" value="TreeGrafter"/>
</dbReference>
<comment type="caution">
    <text evidence="2">The sequence shown here is derived from an EMBL/GenBank/DDBJ whole genome shotgun (WGS) entry which is preliminary data.</text>
</comment>
<dbReference type="InterPro" id="IPR010061">
    <property type="entry name" value="MeMal-semiAld_DH"/>
</dbReference>
<evidence type="ECO:0000259" key="1">
    <source>
        <dbReference type="Pfam" id="PF00171"/>
    </source>
</evidence>
<dbReference type="InterPro" id="IPR016163">
    <property type="entry name" value="Ald_DH_C"/>
</dbReference>
<dbReference type="EMBL" id="AUZX01000890">
    <property type="protein sequence ID" value="EQD80173.1"/>
    <property type="molecule type" value="Genomic_DNA"/>
</dbReference>
<organism evidence="2">
    <name type="scientific">mine drainage metagenome</name>
    <dbReference type="NCBI Taxonomy" id="410659"/>
    <lineage>
        <taxon>unclassified sequences</taxon>
        <taxon>metagenomes</taxon>
        <taxon>ecological metagenomes</taxon>
    </lineage>
</organism>
<protein>
    <submittedName>
        <fullName evidence="2">Methylmalonate-semialdehyde dehydrogenase</fullName>
    </submittedName>
</protein>
<evidence type="ECO:0000313" key="2">
    <source>
        <dbReference type="EMBL" id="EQD80173.1"/>
    </source>
</evidence>
<feature type="non-terminal residue" evidence="2">
    <location>
        <position position="215"/>
    </location>
</feature>
<dbReference type="PANTHER" id="PTHR43866">
    <property type="entry name" value="MALONATE-SEMIALDEHYDE DEHYDROGENASE"/>
    <property type="match status" value="1"/>
</dbReference>
<dbReference type="InterPro" id="IPR015590">
    <property type="entry name" value="Aldehyde_DH_dom"/>
</dbReference>
<name>T1CEZ7_9ZZZZ</name>
<dbReference type="Pfam" id="PF00171">
    <property type="entry name" value="Aldedh"/>
    <property type="match status" value="1"/>
</dbReference>
<accession>T1CEZ7</accession>
<dbReference type="GO" id="GO:0006210">
    <property type="term" value="P:thymine catabolic process"/>
    <property type="evidence" value="ECO:0007669"/>
    <property type="project" value="TreeGrafter"/>
</dbReference>
<dbReference type="InterPro" id="IPR016161">
    <property type="entry name" value="Ald_DH/histidinol_DH"/>
</dbReference>
<dbReference type="AlphaFoldDB" id="T1CEZ7"/>
<reference evidence="2" key="2">
    <citation type="journal article" date="2014" name="ISME J.">
        <title>Microbial stratification in low pH oxic and suboxic macroscopic growths along an acid mine drainage.</title>
        <authorList>
            <person name="Mendez-Garcia C."/>
            <person name="Mesa V."/>
            <person name="Sprenger R.R."/>
            <person name="Richter M."/>
            <person name="Diez M.S."/>
            <person name="Solano J."/>
            <person name="Bargiela R."/>
            <person name="Golyshina O.V."/>
            <person name="Manteca A."/>
            <person name="Ramos J.L."/>
            <person name="Gallego J.R."/>
            <person name="Llorente I."/>
            <person name="Martins Dos Santos V.A."/>
            <person name="Jensen O.N."/>
            <person name="Pelaez A.I."/>
            <person name="Sanchez J."/>
            <person name="Ferrer M."/>
        </authorList>
    </citation>
    <scope>NUCLEOTIDE SEQUENCE</scope>
</reference>
<dbReference type="GO" id="GO:0004491">
    <property type="term" value="F:methylmalonate-semialdehyde dehydrogenase (acylating, NAD) activity"/>
    <property type="evidence" value="ECO:0007669"/>
    <property type="project" value="InterPro"/>
</dbReference>
<dbReference type="InterPro" id="IPR016162">
    <property type="entry name" value="Ald_DH_N"/>
</dbReference>
<sequence length="215" mass="22525">MKGAVTANIGDGVDIEYIREPLGVFAFIAPFNFPAMIPLYFAWAVGTGNTAVIKPSELCPLTSIRMVEIAEEAGFPAGVVNLVLGSHDVVDTLCTHPDVAGVSFVGSSKVAGIVYARASSALKRCQAQGGANNHLVVANSVSLDRTIGNMISSLYGNASQRCFAGSNLLVYRSVYDRVVETIIEKARGLVVGNGVEPGVTLGPVISESSRSHLVD</sequence>
<proteinExistence type="predicted"/>